<dbReference type="WBParaSite" id="PSAMB.scaffold131size74641.g2764.t1">
    <property type="protein sequence ID" value="PSAMB.scaffold131size74641.g2764.t1"/>
    <property type="gene ID" value="PSAMB.scaffold131size74641.g2764"/>
</dbReference>
<dbReference type="Gene3D" id="3.40.50.1460">
    <property type="match status" value="1"/>
</dbReference>
<dbReference type="PROSITE" id="PS50207">
    <property type="entry name" value="CASPASE_P10"/>
    <property type="match status" value="1"/>
</dbReference>
<accession>A0A914UWI6</accession>
<feature type="region of interest" description="Disordered" evidence="6">
    <location>
        <begin position="188"/>
        <end position="207"/>
    </location>
</feature>
<evidence type="ECO:0000256" key="4">
    <source>
        <dbReference type="ARBA" id="ARBA00022801"/>
    </source>
</evidence>
<protein>
    <submittedName>
        <fullName evidence="10">Uncharacterized protein</fullName>
    </submittedName>
</protein>
<dbReference type="GO" id="GO:0006915">
    <property type="term" value="P:apoptotic process"/>
    <property type="evidence" value="ECO:0007669"/>
    <property type="project" value="UniProtKB-KW"/>
</dbReference>
<sequence length="495" mass="54269">MSSRKNKRRAAADSSSSEQSDEEGSSSAASRSTSAASKRKQKPGDTFDNRNNRGRQVAGPNYGTVNLGNTNDNSQRTSHRFGDHASRMVNAPVTGDISFGDTHDNSQRTRYQQDNRGNLGNQITGGTFSGATFNQPIHHGAHTDNSVHAPSNQGFVAVGDNFGIQNAPQHGGTQHNQLAHRDINFGVAAGQQGPSQSKETKDTDGKTECYPLNTKPKGHMLIIANEIYQDGNDNDGALVDRHKIAALGRILGYDVKSSHENLTAEEMRKALKDFVEKIETEPHLDSAIIFVLAHGEPDEIIGVDGEAVERKEFFDAMKPDNCGALTGKPKLIFFDARRGNKHDPGAENKQKSGAPQEQAASETDKPYTLDERAIALAQYEIKKAKAYAEEQESGKEVKTKGPRLPIMSDMLIVDATAMDYYAYGSTSGSDFIDAIYDVFKSNHKTKSIDDMLHLVHEHVLKKMHGGMKEDACHVVEGTNYMSSLRKKFMFCPPSW</sequence>
<dbReference type="InterPro" id="IPR001309">
    <property type="entry name" value="Pept_C14_p20"/>
</dbReference>
<proteinExistence type="inferred from homology"/>
<feature type="compositionally biased region" description="Basic and acidic residues" evidence="6">
    <location>
        <begin position="338"/>
        <end position="350"/>
    </location>
</feature>
<evidence type="ECO:0000259" key="7">
    <source>
        <dbReference type="PROSITE" id="PS50207"/>
    </source>
</evidence>
<dbReference type="PANTHER" id="PTHR47901">
    <property type="entry name" value="CASPASE RECRUITMENT DOMAIN-CONTAINING PROTEIN 18"/>
    <property type="match status" value="1"/>
</dbReference>
<keyword evidence="3" id="KW-0053">Apoptosis</keyword>
<keyword evidence="9" id="KW-1185">Reference proteome</keyword>
<dbReference type="Proteomes" id="UP000887566">
    <property type="component" value="Unplaced"/>
</dbReference>
<organism evidence="9 10">
    <name type="scientific">Plectus sambesii</name>
    <dbReference type="NCBI Taxonomy" id="2011161"/>
    <lineage>
        <taxon>Eukaryota</taxon>
        <taxon>Metazoa</taxon>
        <taxon>Ecdysozoa</taxon>
        <taxon>Nematoda</taxon>
        <taxon>Chromadorea</taxon>
        <taxon>Plectida</taxon>
        <taxon>Plectina</taxon>
        <taxon>Plectoidea</taxon>
        <taxon>Plectidae</taxon>
        <taxon>Plectus</taxon>
    </lineage>
</organism>
<evidence type="ECO:0000256" key="3">
    <source>
        <dbReference type="ARBA" id="ARBA00022703"/>
    </source>
</evidence>
<feature type="compositionally biased region" description="Polar residues" evidence="6">
    <location>
        <begin position="351"/>
        <end position="361"/>
    </location>
</feature>
<dbReference type="InterPro" id="IPR029030">
    <property type="entry name" value="Caspase-like_dom_sf"/>
</dbReference>
<dbReference type="AlphaFoldDB" id="A0A914UWI6"/>
<evidence type="ECO:0000256" key="6">
    <source>
        <dbReference type="SAM" id="MobiDB-lite"/>
    </source>
</evidence>
<evidence type="ECO:0000256" key="2">
    <source>
        <dbReference type="ARBA" id="ARBA00022670"/>
    </source>
</evidence>
<name>A0A914UWI6_9BILA</name>
<reference evidence="10" key="1">
    <citation type="submission" date="2022-11" db="UniProtKB">
        <authorList>
            <consortium name="WormBaseParasite"/>
        </authorList>
    </citation>
    <scope>IDENTIFICATION</scope>
</reference>
<feature type="compositionally biased region" description="Basic and acidic residues" evidence="6">
    <location>
        <begin position="198"/>
        <end position="207"/>
    </location>
</feature>
<dbReference type="GO" id="GO:0004197">
    <property type="term" value="F:cysteine-type endopeptidase activity"/>
    <property type="evidence" value="ECO:0007669"/>
    <property type="project" value="InterPro"/>
</dbReference>
<dbReference type="PROSITE" id="PS50208">
    <property type="entry name" value="CASPASE_P20"/>
    <property type="match status" value="1"/>
</dbReference>
<evidence type="ECO:0000259" key="8">
    <source>
        <dbReference type="PROSITE" id="PS50208"/>
    </source>
</evidence>
<comment type="similarity">
    <text evidence="1 5">Belongs to the peptidase C14A family.</text>
</comment>
<dbReference type="InterPro" id="IPR002138">
    <property type="entry name" value="Pept_C14_p10"/>
</dbReference>
<evidence type="ECO:0000256" key="5">
    <source>
        <dbReference type="RuleBase" id="RU003971"/>
    </source>
</evidence>
<feature type="region of interest" description="Disordered" evidence="6">
    <location>
        <begin position="338"/>
        <end position="367"/>
    </location>
</feature>
<feature type="domain" description="Caspase family p20" evidence="8">
    <location>
        <begin position="216"/>
        <end position="341"/>
    </location>
</feature>
<dbReference type="InterPro" id="IPR015917">
    <property type="entry name" value="Pept_C14A"/>
</dbReference>
<feature type="compositionally biased region" description="Polar residues" evidence="6">
    <location>
        <begin position="63"/>
        <end position="76"/>
    </location>
</feature>
<dbReference type="InterPro" id="IPR011600">
    <property type="entry name" value="Pept_C14_caspase"/>
</dbReference>
<evidence type="ECO:0000256" key="1">
    <source>
        <dbReference type="ARBA" id="ARBA00010134"/>
    </source>
</evidence>
<evidence type="ECO:0000313" key="9">
    <source>
        <dbReference type="Proteomes" id="UP000887566"/>
    </source>
</evidence>
<dbReference type="SUPFAM" id="SSF52129">
    <property type="entry name" value="Caspase-like"/>
    <property type="match status" value="1"/>
</dbReference>
<feature type="domain" description="Caspase family p10" evidence="7">
    <location>
        <begin position="403"/>
        <end position="492"/>
    </location>
</feature>
<feature type="region of interest" description="Disordered" evidence="6">
    <location>
        <begin position="1"/>
        <end position="119"/>
    </location>
</feature>
<feature type="compositionally biased region" description="Low complexity" evidence="6">
    <location>
        <begin position="25"/>
        <end position="36"/>
    </location>
</feature>
<dbReference type="Pfam" id="PF00656">
    <property type="entry name" value="Peptidase_C14"/>
    <property type="match status" value="1"/>
</dbReference>
<dbReference type="SMART" id="SM00115">
    <property type="entry name" value="CASc"/>
    <property type="match status" value="1"/>
</dbReference>
<dbReference type="GO" id="GO:0006508">
    <property type="term" value="P:proteolysis"/>
    <property type="evidence" value="ECO:0007669"/>
    <property type="project" value="UniProtKB-KW"/>
</dbReference>
<feature type="compositionally biased region" description="Basic and acidic residues" evidence="6">
    <location>
        <begin position="101"/>
        <end position="113"/>
    </location>
</feature>
<dbReference type="PRINTS" id="PR00376">
    <property type="entry name" value="IL1BCENZYME"/>
</dbReference>
<feature type="compositionally biased region" description="Basic and acidic residues" evidence="6">
    <location>
        <begin position="42"/>
        <end position="51"/>
    </location>
</feature>
<evidence type="ECO:0000313" key="10">
    <source>
        <dbReference type="WBParaSite" id="PSAMB.scaffold131size74641.g2764.t1"/>
    </source>
</evidence>
<dbReference type="PANTHER" id="PTHR47901:SF8">
    <property type="entry name" value="CASPASE-3"/>
    <property type="match status" value="1"/>
</dbReference>
<keyword evidence="2" id="KW-0645">Protease</keyword>
<dbReference type="InterPro" id="IPR002398">
    <property type="entry name" value="Pept_C14"/>
</dbReference>
<keyword evidence="4" id="KW-0378">Hydrolase</keyword>